<gene>
    <name evidence="1" type="ORF">CHR90_17795</name>
</gene>
<reference evidence="1 2" key="1">
    <citation type="submission" date="2017-07" db="EMBL/GenBank/DDBJ databases">
        <title>Elstera cyanobacteriorum sp. nov., a novel bacterium isolated from cyanobacterial aggregates in a eutrophic lake.</title>
        <authorList>
            <person name="Cai H."/>
        </authorList>
    </citation>
    <scope>NUCLEOTIDE SEQUENCE [LARGE SCALE GENOMIC DNA]</scope>
    <source>
        <strain evidence="1 2">TH019</strain>
    </source>
</reference>
<dbReference type="Proteomes" id="UP000216361">
    <property type="component" value="Unassembled WGS sequence"/>
</dbReference>
<accession>A0A255XIM3</accession>
<proteinExistence type="predicted"/>
<organism evidence="1 2">
    <name type="scientific">Elstera cyanobacteriorum</name>
    <dbReference type="NCBI Taxonomy" id="2022747"/>
    <lineage>
        <taxon>Bacteria</taxon>
        <taxon>Pseudomonadati</taxon>
        <taxon>Pseudomonadota</taxon>
        <taxon>Alphaproteobacteria</taxon>
        <taxon>Rhodospirillales</taxon>
        <taxon>Rhodospirillaceae</taxon>
        <taxon>Elstera</taxon>
    </lineage>
</organism>
<name>A0A255XIM3_9PROT</name>
<keyword evidence="2" id="KW-1185">Reference proteome</keyword>
<protein>
    <submittedName>
        <fullName evidence="1">Uncharacterized protein</fullName>
    </submittedName>
</protein>
<dbReference type="RefSeq" id="WP_094410464.1">
    <property type="nucleotide sequence ID" value="NZ_BMJZ01000003.1"/>
</dbReference>
<dbReference type="EMBL" id="NOXS01000035">
    <property type="protein sequence ID" value="OYQ16826.1"/>
    <property type="molecule type" value="Genomic_DNA"/>
</dbReference>
<comment type="caution">
    <text evidence="1">The sequence shown here is derived from an EMBL/GenBank/DDBJ whole genome shotgun (WGS) entry which is preliminary data.</text>
</comment>
<dbReference type="AlphaFoldDB" id="A0A255XIM3"/>
<evidence type="ECO:0000313" key="1">
    <source>
        <dbReference type="EMBL" id="OYQ16826.1"/>
    </source>
</evidence>
<evidence type="ECO:0000313" key="2">
    <source>
        <dbReference type="Proteomes" id="UP000216361"/>
    </source>
</evidence>
<sequence>MTRRTPFPEMPPSDADQARALWQNYRRRSAPVAEAPGVMDLAAYADGKLRGAARDRVEAYLARHPQALADVIAARRGTAPTAKPSLGMRLGLADRIGWGAALCGFCLALWLGFATGEQVASAESDAYALYTAAGEDNVDL</sequence>